<evidence type="ECO:0000313" key="1">
    <source>
        <dbReference type="EMBL" id="TGD98935.1"/>
    </source>
</evidence>
<protein>
    <recommendedName>
        <fullName evidence="3">Glycosyltransferase family 1 protein</fullName>
    </recommendedName>
</protein>
<reference evidence="1 2" key="1">
    <citation type="submission" date="2019-04" db="EMBL/GenBank/DDBJ databases">
        <authorList>
            <person name="Feng G."/>
            <person name="Zhu H."/>
        </authorList>
    </citation>
    <scope>NUCLEOTIDE SEQUENCE [LARGE SCALE GENOMIC DNA]</scope>
    <source>
        <strain evidence="1 2">6HR-1</strain>
    </source>
</reference>
<dbReference type="AlphaFoldDB" id="A0A4Z0NQY0"/>
<dbReference type="SUPFAM" id="SSF53756">
    <property type="entry name" value="UDP-Glycosyltransferase/glycogen phosphorylase"/>
    <property type="match status" value="1"/>
</dbReference>
<keyword evidence="2" id="KW-1185">Reference proteome</keyword>
<comment type="caution">
    <text evidence="1">The sequence shown here is derived from an EMBL/GenBank/DDBJ whole genome shotgun (WGS) entry which is preliminary data.</text>
</comment>
<accession>A0A4Z0NQY0</accession>
<organism evidence="1 2">
    <name type="scientific">Methylobacterium nonmethylotrophicum</name>
    <dbReference type="NCBI Taxonomy" id="1141884"/>
    <lineage>
        <taxon>Bacteria</taxon>
        <taxon>Pseudomonadati</taxon>
        <taxon>Pseudomonadota</taxon>
        <taxon>Alphaproteobacteria</taxon>
        <taxon>Hyphomicrobiales</taxon>
        <taxon>Methylobacteriaceae</taxon>
        <taxon>Methylobacterium</taxon>
    </lineage>
</organism>
<evidence type="ECO:0008006" key="3">
    <source>
        <dbReference type="Google" id="ProtNLM"/>
    </source>
</evidence>
<dbReference type="OrthoDB" id="9801573at2"/>
<dbReference type="Gene3D" id="3.40.50.2000">
    <property type="entry name" value="Glycogen Phosphorylase B"/>
    <property type="match status" value="1"/>
</dbReference>
<dbReference type="RefSeq" id="WP_135415174.1">
    <property type="nucleotide sequence ID" value="NZ_SRLB01000009.1"/>
</dbReference>
<name>A0A4Z0NQY0_9HYPH</name>
<proteinExistence type="predicted"/>
<gene>
    <name evidence="1" type="ORF">EU555_13560</name>
</gene>
<dbReference type="Proteomes" id="UP000297535">
    <property type="component" value="Unassembled WGS sequence"/>
</dbReference>
<sequence>MSLTVPKTCVVELPEKVRSLCLVFTDAYDPTQELAFRRIFAHDLVNRGHGICFISHNDIVRIVADTSYPSLMLMQTFSKYPISCIILSRYTGRYWPEILELSQKLSVPSCVFMDDNLLEVPAEIGQAAVDVYNHVSRREALLKTMSEATGVVASTAALEKQLARYEHKTISHTPIYCSVKQDELTHHKNNSDYVKIGYMASRWHAHDLDYISNFVEEILLDYPNVVFNVLGFEWKTQLKQKFNDRIIDHPPVPGNYYAFRHKLSMIEWDIGIAPLRPISYNRCKANTKWIEYTCANIAVVASAFDPYNDLPQSVVALCGHNDWPTAIGEWIKHPTLREEVRDSAREYVVRTFSIAAHAEQFVRMVHDLGGEM</sequence>
<evidence type="ECO:0000313" key="2">
    <source>
        <dbReference type="Proteomes" id="UP000297535"/>
    </source>
</evidence>
<dbReference type="EMBL" id="SRLB01000009">
    <property type="protein sequence ID" value="TGD98935.1"/>
    <property type="molecule type" value="Genomic_DNA"/>
</dbReference>